<feature type="domain" description="Lysozyme inhibitor LprI-like N-terminal" evidence="1">
    <location>
        <begin position="26"/>
        <end position="116"/>
    </location>
</feature>
<reference evidence="2 3" key="1">
    <citation type="submission" date="2015-05" db="EMBL/GenBank/DDBJ databases">
        <title>Genome sequencing and analysis of members of genus Stenotrophomonas.</title>
        <authorList>
            <person name="Patil P.P."/>
            <person name="Midha S."/>
            <person name="Patil P.B."/>
        </authorList>
    </citation>
    <scope>NUCLEOTIDE SEQUENCE [LARGE SCALE GENOMIC DNA]</scope>
    <source>
        <strain evidence="2 3">DSM 17805</strain>
    </source>
</reference>
<dbReference type="Proteomes" id="UP000051254">
    <property type="component" value="Unassembled WGS sequence"/>
</dbReference>
<protein>
    <recommendedName>
        <fullName evidence="1">Lysozyme inhibitor LprI-like N-terminal domain-containing protein</fullName>
    </recommendedName>
</protein>
<dbReference type="PATRIC" id="fig|266128.3.peg.2552"/>
<dbReference type="AlphaFoldDB" id="A0A0R0C2D4"/>
<keyword evidence="3" id="KW-1185">Reference proteome</keyword>
<accession>A0A0R0C2D4</accession>
<evidence type="ECO:0000313" key="2">
    <source>
        <dbReference type="EMBL" id="KRG59777.1"/>
    </source>
</evidence>
<dbReference type="Gene3D" id="1.20.1270.180">
    <property type="match status" value="1"/>
</dbReference>
<gene>
    <name evidence="2" type="ORF">ABB25_04505</name>
</gene>
<dbReference type="InterPro" id="IPR009739">
    <property type="entry name" value="LprI-like_N"/>
</dbReference>
<dbReference type="EMBL" id="LDJH01000006">
    <property type="protein sequence ID" value="KRG59777.1"/>
    <property type="molecule type" value="Genomic_DNA"/>
</dbReference>
<dbReference type="Pfam" id="PF07007">
    <property type="entry name" value="LprI"/>
    <property type="match status" value="1"/>
</dbReference>
<evidence type="ECO:0000259" key="1">
    <source>
        <dbReference type="Pfam" id="PF07007"/>
    </source>
</evidence>
<name>A0A0R0C2D4_9GAMM</name>
<evidence type="ECO:0000313" key="3">
    <source>
        <dbReference type="Proteomes" id="UP000051254"/>
    </source>
</evidence>
<organism evidence="2 3">
    <name type="scientific">Stenotrophomonas koreensis</name>
    <dbReference type="NCBI Taxonomy" id="266128"/>
    <lineage>
        <taxon>Bacteria</taxon>
        <taxon>Pseudomonadati</taxon>
        <taxon>Pseudomonadota</taxon>
        <taxon>Gammaproteobacteria</taxon>
        <taxon>Lysobacterales</taxon>
        <taxon>Lysobacteraceae</taxon>
        <taxon>Stenotrophomonas</taxon>
    </lineage>
</organism>
<proteinExistence type="predicted"/>
<sequence>MDCDGTPCRPDDSYNRANLRAQYKACTAASGGLTTAIQACMDEEFHWQQARLRNAWETIADGPDSEFKDKLADEQAAYMRDTDSHCRIDPASQGQDQLLDAQSCRINRYANRADVLEKLINK</sequence>
<comment type="caution">
    <text evidence="2">The sequence shown here is derived from an EMBL/GenBank/DDBJ whole genome shotgun (WGS) entry which is preliminary data.</text>
</comment>